<name>A0A0M8K8I9_9CHLR</name>
<reference evidence="7 9" key="1">
    <citation type="journal article" date="2015" name="Genome Announc.">
        <title>Draft Genome Sequence of a Heterotrophic Facultative Anaerobic Thermophilic Bacterium, Ardenticatena maritima Strain 110ST.</title>
        <authorList>
            <person name="Kawaichi S."/>
            <person name="Yoshida T."/>
            <person name="Sako Y."/>
            <person name="Nakamura R."/>
        </authorList>
    </citation>
    <scope>NUCLEOTIDE SEQUENCE [LARGE SCALE GENOMIC DNA]</scope>
    <source>
        <strain evidence="7 9">110S</strain>
    </source>
</reference>
<feature type="transmembrane region" description="Helical" evidence="5">
    <location>
        <begin position="145"/>
        <end position="166"/>
    </location>
</feature>
<reference evidence="9" key="3">
    <citation type="submission" date="2015-08" db="EMBL/GenBank/DDBJ databases">
        <title>Draft Genome Sequence of a Heterotrophic Facultative Anaerobic Bacterium Ardenticatena maritima Strain 110S.</title>
        <authorList>
            <person name="Kawaichi S."/>
            <person name="Yoshida T."/>
            <person name="Sako Y."/>
            <person name="Nakamura R."/>
        </authorList>
    </citation>
    <scope>NUCLEOTIDE SEQUENCE [LARGE SCALE GENOMIC DNA]</scope>
    <source>
        <strain evidence="9">110S</strain>
    </source>
</reference>
<feature type="transmembrane region" description="Helical" evidence="5">
    <location>
        <begin position="229"/>
        <end position="247"/>
    </location>
</feature>
<dbReference type="EMBL" id="BBZA01000219">
    <property type="protein sequence ID" value="GAP64003.1"/>
    <property type="molecule type" value="Genomic_DNA"/>
</dbReference>
<evidence type="ECO:0000256" key="5">
    <source>
        <dbReference type="SAM" id="Phobius"/>
    </source>
</evidence>
<dbReference type="InParanoid" id="A0A0M8K8I9"/>
<sequence>MNAQAVLGYLVGLVDRPLETFRNIAPHARRAWVVPALLMVLILGVHSVLTREAQADLQQRVTEYVLTHSRFASQLSPAEREQLLEQQRQARGGLFDPASPMGFALQLSLSTLGTLVGWLIWGGVLYGLALLLGGEDLTFAPFFNVAAWSWLPLGVGLLVQAAYVAWSGTMPIYEGLSFLVASGEPIADLFNPLHTFLTKLTVWQLWSWWLLINGTAAVSGFSRRKAAGMVLPVWFLFAALQVAPTVISSRLQGF</sequence>
<evidence type="ECO:0000313" key="7">
    <source>
        <dbReference type="EMBL" id="GAP64003.1"/>
    </source>
</evidence>
<keyword evidence="2 5" id="KW-0812">Transmembrane</keyword>
<keyword evidence="3 5" id="KW-1133">Transmembrane helix</keyword>
<dbReference type="GO" id="GO:0016020">
    <property type="term" value="C:membrane"/>
    <property type="evidence" value="ECO:0007669"/>
    <property type="project" value="UniProtKB-SubCell"/>
</dbReference>
<proteinExistence type="predicted"/>
<evidence type="ECO:0000313" key="9">
    <source>
        <dbReference type="Proteomes" id="UP000037784"/>
    </source>
</evidence>
<dbReference type="EMBL" id="LGKN01000005">
    <property type="protein sequence ID" value="KPL87825.1"/>
    <property type="molecule type" value="Genomic_DNA"/>
</dbReference>
<keyword evidence="9" id="KW-1185">Reference proteome</keyword>
<gene>
    <name evidence="7" type="ORF">ARMA_2426</name>
    <name evidence="8" type="ORF">SE16_09735</name>
</gene>
<dbReference type="InterPro" id="IPR006977">
    <property type="entry name" value="Yip1_dom"/>
</dbReference>
<comment type="caution">
    <text evidence="7">The sequence shown here is derived from an EMBL/GenBank/DDBJ whole genome shotgun (WGS) entry which is preliminary data.</text>
</comment>
<dbReference type="RefSeq" id="WP_054493764.1">
    <property type="nucleotide sequence ID" value="NZ_BBZA01000219.1"/>
</dbReference>
<evidence type="ECO:0000256" key="1">
    <source>
        <dbReference type="ARBA" id="ARBA00004141"/>
    </source>
</evidence>
<evidence type="ECO:0000256" key="2">
    <source>
        <dbReference type="ARBA" id="ARBA00022692"/>
    </source>
</evidence>
<feature type="domain" description="Yip1" evidence="6">
    <location>
        <begin position="12"/>
        <end position="240"/>
    </location>
</feature>
<evidence type="ECO:0000256" key="3">
    <source>
        <dbReference type="ARBA" id="ARBA00022989"/>
    </source>
</evidence>
<evidence type="ECO:0000313" key="10">
    <source>
        <dbReference type="Proteomes" id="UP000050502"/>
    </source>
</evidence>
<keyword evidence="4 5" id="KW-0472">Membrane</keyword>
<evidence type="ECO:0000259" key="6">
    <source>
        <dbReference type="Pfam" id="PF04893"/>
    </source>
</evidence>
<dbReference type="STRING" id="872965.SE16_09735"/>
<feature type="transmembrane region" description="Helical" evidence="5">
    <location>
        <begin position="31"/>
        <end position="49"/>
    </location>
</feature>
<feature type="transmembrane region" description="Helical" evidence="5">
    <location>
        <begin position="115"/>
        <end position="133"/>
    </location>
</feature>
<organism evidence="7 9">
    <name type="scientific">Ardenticatena maritima</name>
    <dbReference type="NCBI Taxonomy" id="872965"/>
    <lineage>
        <taxon>Bacteria</taxon>
        <taxon>Bacillati</taxon>
        <taxon>Chloroflexota</taxon>
        <taxon>Ardenticatenia</taxon>
        <taxon>Ardenticatenales</taxon>
        <taxon>Ardenticatenaceae</taxon>
        <taxon>Ardenticatena</taxon>
    </lineage>
</organism>
<feature type="transmembrane region" description="Helical" evidence="5">
    <location>
        <begin position="205"/>
        <end position="222"/>
    </location>
</feature>
<evidence type="ECO:0000313" key="8">
    <source>
        <dbReference type="EMBL" id="KPL87825.1"/>
    </source>
</evidence>
<dbReference type="Pfam" id="PF04893">
    <property type="entry name" value="Yip1"/>
    <property type="match status" value="1"/>
</dbReference>
<dbReference type="Proteomes" id="UP000050502">
    <property type="component" value="Unassembled WGS sequence"/>
</dbReference>
<protein>
    <recommendedName>
        <fullName evidence="6">Yip1 domain-containing protein</fullName>
    </recommendedName>
</protein>
<accession>A0A0M8K8I9</accession>
<reference evidence="8 10" key="2">
    <citation type="submission" date="2015-07" db="EMBL/GenBank/DDBJ databases">
        <title>Whole genome sequence of Ardenticatena maritima DSM 23922.</title>
        <authorList>
            <person name="Hemp J."/>
            <person name="Ward L.M."/>
            <person name="Pace L.A."/>
            <person name="Fischer W.W."/>
        </authorList>
    </citation>
    <scope>NUCLEOTIDE SEQUENCE [LARGE SCALE GENOMIC DNA]</scope>
    <source>
        <strain evidence="8 10">110S</strain>
    </source>
</reference>
<dbReference type="Proteomes" id="UP000037784">
    <property type="component" value="Unassembled WGS sequence"/>
</dbReference>
<evidence type="ECO:0000256" key="4">
    <source>
        <dbReference type="ARBA" id="ARBA00023136"/>
    </source>
</evidence>
<dbReference type="AlphaFoldDB" id="A0A0M8K8I9"/>
<comment type="subcellular location">
    <subcellularLocation>
        <location evidence="1">Membrane</location>
        <topology evidence="1">Multi-pass membrane protein</topology>
    </subcellularLocation>
</comment>